<evidence type="ECO:0008006" key="3">
    <source>
        <dbReference type="Google" id="ProtNLM"/>
    </source>
</evidence>
<sequence length="111" mass="12640">MTKEELIQDLKEQTKATDFEVKLIVERSIRACQLYVNNPNYDVLKEASCEVMALALYLWDSMSAKASVEKGIASISQSSRSVSFLNSKELEALIKEYIQNSLSLPRYAKVW</sequence>
<protein>
    <recommendedName>
        <fullName evidence="3">Phage gp6-like head-tail connector protein</fullName>
    </recommendedName>
</protein>
<organism evidence="1 2">
    <name type="scientific">Turicibacter sanguinis</name>
    <dbReference type="NCBI Taxonomy" id="154288"/>
    <lineage>
        <taxon>Bacteria</taxon>
        <taxon>Bacillati</taxon>
        <taxon>Bacillota</taxon>
        <taxon>Erysipelotrichia</taxon>
        <taxon>Erysipelotrichales</taxon>
        <taxon>Turicibacteraceae</taxon>
        <taxon>Turicibacter</taxon>
    </lineage>
</organism>
<comment type="caution">
    <text evidence="1">The sequence shown here is derived from an EMBL/GenBank/DDBJ whole genome shotgun (WGS) entry which is preliminary data.</text>
</comment>
<proteinExistence type="predicted"/>
<evidence type="ECO:0000313" key="2">
    <source>
        <dbReference type="Proteomes" id="UP000487649"/>
    </source>
</evidence>
<dbReference type="RefSeq" id="WP_155223077.1">
    <property type="nucleotide sequence ID" value="NZ_JAMQUT010000005.1"/>
</dbReference>
<dbReference type="EMBL" id="WMQE01000041">
    <property type="protein sequence ID" value="MTK22532.1"/>
    <property type="molecule type" value="Genomic_DNA"/>
</dbReference>
<evidence type="ECO:0000313" key="1">
    <source>
        <dbReference type="EMBL" id="MTK22532.1"/>
    </source>
</evidence>
<dbReference type="AlphaFoldDB" id="A0A9X4XHC1"/>
<accession>A0A9X4XHC1</accession>
<name>A0A9X4XHC1_9FIRM</name>
<dbReference type="Proteomes" id="UP000487649">
    <property type="component" value="Unassembled WGS sequence"/>
</dbReference>
<gene>
    <name evidence="1" type="ORF">GMA92_14035</name>
</gene>
<reference evidence="1 2" key="1">
    <citation type="journal article" date="2019" name="Nat. Med.">
        <title>A library of human gut bacterial isolates paired with longitudinal multiomics data enables mechanistic microbiome research.</title>
        <authorList>
            <person name="Poyet M."/>
            <person name="Groussin M."/>
            <person name="Gibbons S.M."/>
            <person name="Avila-Pacheco J."/>
            <person name="Jiang X."/>
            <person name="Kearney S.M."/>
            <person name="Perrotta A.R."/>
            <person name="Berdy B."/>
            <person name="Zhao S."/>
            <person name="Lieberman T.D."/>
            <person name="Swanson P.K."/>
            <person name="Smith M."/>
            <person name="Roesemann S."/>
            <person name="Alexander J.E."/>
            <person name="Rich S.A."/>
            <person name="Livny J."/>
            <person name="Vlamakis H."/>
            <person name="Clish C."/>
            <person name="Bullock K."/>
            <person name="Deik A."/>
            <person name="Scott J."/>
            <person name="Pierce K.A."/>
            <person name="Xavier R.J."/>
            <person name="Alm E.J."/>
        </authorList>
    </citation>
    <scope>NUCLEOTIDE SEQUENCE [LARGE SCALE GENOMIC DNA]</scope>
    <source>
        <strain evidence="1 2">BIOML-A198</strain>
    </source>
</reference>